<dbReference type="InterPro" id="IPR050535">
    <property type="entry name" value="DNA_Repair-Maintenance_Comp"/>
</dbReference>
<dbReference type="InterPro" id="IPR014577">
    <property type="entry name" value="UCP033093_metalloPase"/>
</dbReference>
<evidence type="ECO:0000256" key="2">
    <source>
        <dbReference type="ARBA" id="ARBA00022801"/>
    </source>
</evidence>
<evidence type="ECO:0000256" key="3">
    <source>
        <dbReference type="ARBA" id="ARBA00022839"/>
    </source>
</evidence>
<keyword evidence="1" id="KW-0540">Nuclease</keyword>
<feature type="domain" description="Calcineurin-like phosphoesterase" evidence="4">
    <location>
        <begin position="3"/>
        <end position="226"/>
    </location>
</feature>
<dbReference type="PIRSF" id="PIRSF033093">
    <property type="entry name" value="UCP_ML1119"/>
    <property type="match status" value="1"/>
</dbReference>
<dbReference type="PANTHER" id="PTHR30337">
    <property type="entry name" value="COMPONENT OF ATP-DEPENDENT DSDNA EXONUCLEASE"/>
    <property type="match status" value="1"/>
</dbReference>
<dbReference type="Pfam" id="PF00149">
    <property type="entry name" value="Metallophos"/>
    <property type="match status" value="1"/>
</dbReference>
<organism evidence="5 6">
    <name type="scientific">Parahaliea maris</name>
    <dbReference type="NCBI Taxonomy" id="2716870"/>
    <lineage>
        <taxon>Bacteria</taxon>
        <taxon>Pseudomonadati</taxon>
        <taxon>Pseudomonadota</taxon>
        <taxon>Gammaproteobacteria</taxon>
        <taxon>Cellvibrionales</taxon>
        <taxon>Halieaceae</taxon>
        <taxon>Parahaliea</taxon>
    </lineage>
</organism>
<dbReference type="RefSeq" id="WP_148067351.1">
    <property type="nucleotide sequence ID" value="NZ_VRZA01000002.1"/>
</dbReference>
<evidence type="ECO:0000313" key="5">
    <source>
        <dbReference type="EMBL" id="TXS95440.1"/>
    </source>
</evidence>
<name>A0A5C9A6Z8_9GAMM</name>
<evidence type="ECO:0000256" key="1">
    <source>
        <dbReference type="ARBA" id="ARBA00022722"/>
    </source>
</evidence>
<dbReference type="SUPFAM" id="SSF56300">
    <property type="entry name" value="Metallo-dependent phosphatases"/>
    <property type="match status" value="1"/>
</dbReference>
<keyword evidence="3 5" id="KW-0269">Exonuclease</keyword>
<dbReference type="EMBL" id="VRZA01000002">
    <property type="protein sequence ID" value="TXS95440.1"/>
    <property type="molecule type" value="Genomic_DNA"/>
</dbReference>
<dbReference type="InterPro" id="IPR041796">
    <property type="entry name" value="Mre11_N"/>
</dbReference>
<evidence type="ECO:0000313" key="6">
    <source>
        <dbReference type="Proteomes" id="UP000321039"/>
    </source>
</evidence>
<protein>
    <submittedName>
        <fullName evidence="5">DNA repair exonuclease</fullName>
    </submittedName>
</protein>
<accession>A0A5C9A6Z8</accession>
<dbReference type="GO" id="GO:0004527">
    <property type="term" value="F:exonuclease activity"/>
    <property type="evidence" value="ECO:0007669"/>
    <property type="project" value="UniProtKB-KW"/>
</dbReference>
<reference evidence="5 6" key="1">
    <citation type="submission" date="2019-08" db="EMBL/GenBank/DDBJ databases">
        <title>Parahaliea maris sp. nov., isolated from the surface seawater.</title>
        <authorList>
            <person name="Liu Y."/>
        </authorList>
    </citation>
    <scope>NUCLEOTIDE SEQUENCE [LARGE SCALE GENOMIC DNA]</scope>
    <source>
        <strain evidence="5 6">HSLHS9</strain>
    </source>
</reference>
<dbReference type="CDD" id="cd00840">
    <property type="entry name" value="MPP_Mre11_N"/>
    <property type="match status" value="1"/>
</dbReference>
<keyword evidence="6" id="KW-1185">Reference proteome</keyword>
<dbReference type="AlphaFoldDB" id="A0A5C9A6Z8"/>
<dbReference type="Gene3D" id="3.60.21.10">
    <property type="match status" value="1"/>
</dbReference>
<evidence type="ECO:0000259" key="4">
    <source>
        <dbReference type="Pfam" id="PF00149"/>
    </source>
</evidence>
<gene>
    <name evidence="5" type="ORF">FV139_06010</name>
</gene>
<sequence>MPRFIHTADWQMGRQYSRFESDDAAMLVEARFTAIERIAELANETACDAVLVAGDVFDSQTVADRTLLRVFNAMAGFAGPWVLLPGNHDAALSESVWTRAQRLQAVPDNVILALSPGVYPLPEQGLAILAAPLLQRHTYDDLTAAFDTLASEPGLLRIGLAHGAVQGLLAEDIDSANPIAPDRVQRAQLDYLALGDWHGMKSVNERCWYSGTPEPERFRDNDPGYALVVEVSSPGEVPDITPHAIGRYQWQQRRQEFTVASDLDVFIEALQQVSEYAVLELTLAGQMSLADEERLAQALRQAHARCRSLQWNDSDLRLLPTEDDIANLHADGYLEDVIAELNARQAAGEDETARDALLILASLLRERQPVEGVKA</sequence>
<dbReference type="Proteomes" id="UP000321039">
    <property type="component" value="Unassembled WGS sequence"/>
</dbReference>
<dbReference type="InterPro" id="IPR029052">
    <property type="entry name" value="Metallo-depent_PP-like"/>
</dbReference>
<proteinExistence type="predicted"/>
<comment type="caution">
    <text evidence="5">The sequence shown here is derived from an EMBL/GenBank/DDBJ whole genome shotgun (WGS) entry which is preliminary data.</text>
</comment>
<keyword evidence="2" id="KW-0378">Hydrolase</keyword>
<dbReference type="InterPro" id="IPR004843">
    <property type="entry name" value="Calcineurin-like_PHP"/>
</dbReference>
<dbReference type="PANTHER" id="PTHR30337:SF0">
    <property type="entry name" value="NUCLEASE SBCCD SUBUNIT D"/>
    <property type="match status" value="1"/>
</dbReference>